<protein>
    <submittedName>
        <fullName evidence="1">Uncharacterized protein</fullName>
    </submittedName>
</protein>
<accession>A0AAV4S3Q8</accession>
<dbReference type="EMBL" id="BPLR01008784">
    <property type="protein sequence ID" value="GIY27155.1"/>
    <property type="molecule type" value="Genomic_DNA"/>
</dbReference>
<evidence type="ECO:0000313" key="2">
    <source>
        <dbReference type="Proteomes" id="UP001054945"/>
    </source>
</evidence>
<evidence type="ECO:0000313" key="1">
    <source>
        <dbReference type="EMBL" id="GIY27155.1"/>
    </source>
</evidence>
<comment type="caution">
    <text evidence="1">The sequence shown here is derived from an EMBL/GenBank/DDBJ whole genome shotgun (WGS) entry which is preliminary data.</text>
</comment>
<organism evidence="1 2">
    <name type="scientific">Caerostris extrusa</name>
    <name type="common">Bark spider</name>
    <name type="synonym">Caerostris bankana</name>
    <dbReference type="NCBI Taxonomy" id="172846"/>
    <lineage>
        <taxon>Eukaryota</taxon>
        <taxon>Metazoa</taxon>
        <taxon>Ecdysozoa</taxon>
        <taxon>Arthropoda</taxon>
        <taxon>Chelicerata</taxon>
        <taxon>Arachnida</taxon>
        <taxon>Araneae</taxon>
        <taxon>Araneomorphae</taxon>
        <taxon>Entelegynae</taxon>
        <taxon>Araneoidea</taxon>
        <taxon>Araneidae</taxon>
        <taxon>Caerostris</taxon>
    </lineage>
</organism>
<gene>
    <name evidence="1" type="ORF">CEXT_642591</name>
</gene>
<name>A0AAV4S3Q8_CAEEX</name>
<sequence length="101" mass="11469">MVQQCLRPLSDSGAYLHPEYILILPSFLPFSTLITNKASSEEFQLPHSQYRLLITGTPLHLSGIQSRILHSHLLEFKFSFIPLSLFPFNTFSANPPPVIPY</sequence>
<keyword evidence="2" id="KW-1185">Reference proteome</keyword>
<proteinExistence type="predicted"/>
<dbReference type="Proteomes" id="UP001054945">
    <property type="component" value="Unassembled WGS sequence"/>
</dbReference>
<dbReference type="AlphaFoldDB" id="A0AAV4S3Q8"/>
<reference evidence="1 2" key="1">
    <citation type="submission" date="2021-06" db="EMBL/GenBank/DDBJ databases">
        <title>Caerostris extrusa draft genome.</title>
        <authorList>
            <person name="Kono N."/>
            <person name="Arakawa K."/>
        </authorList>
    </citation>
    <scope>NUCLEOTIDE SEQUENCE [LARGE SCALE GENOMIC DNA]</scope>
</reference>